<name>A0A410VI74_9BRAD</name>
<evidence type="ECO:0000256" key="3">
    <source>
        <dbReference type="ARBA" id="ARBA00004729"/>
    </source>
</evidence>
<dbReference type="Gene3D" id="3.20.19.10">
    <property type="entry name" value="Aconitase, domain 4"/>
    <property type="match status" value="1"/>
</dbReference>
<dbReference type="PANTHER" id="PTHR43345">
    <property type="entry name" value="3-ISOPROPYLMALATE DEHYDRATASE SMALL SUBUNIT 2-RELATED-RELATED"/>
    <property type="match status" value="1"/>
</dbReference>
<reference evidence="13 14" key="2">
    <citation type="submission" date="2018-06" db="EMBL/GenBank/DDBJ databases">
        <title>Comparative genomics of rhizobia nodulating Arachis hypogaea in China.</title>
        <authorList>
            <person name="Li Y."/>
        </authorList>
    </citation>
    <scope>NUCLEOTIDE SEQUENCE [LARGE SCALE GENOMIC DNA]</scope>
    <source>
        <strain evidence="13 14">CCBAU 51658</strain>
        <plasmid evidence="13 14">unnamed</plasmid>
    </source>
</reference>
<dbReference type="CDD" id="cd01577">
    <property type="entry name" value="IPMI_Swivel"/>
    <property type="match status" value="1"/>
</dbReference>
<dbReference type="NCBIfam" id="NF002458">
    <property type="entry name" value="PRK01641.1"/>
    <property type="match status" value="1"/>
</dbReference>
<dbReference type="RefSeq" id="WP_128929989.1">
    <property type="nucleotide sequence ID" value="NZ_BMHC01000007.1"/>
</dbReference>
<comment type="subunit">
    <text evidence="5">Heterodimer of LeuC and LeuD.</text>
</comment>
<keyword evidence="13" id="KW-0614">Plasmid</keyword>
<dbReference type="PANTHER" id="PTHR43345:SF5">
    <property type="entry name" value="3-ISOPROPYLMALATE DEHYDRATASE SMALL SUBUNIT"/>
    <property type="match status" value="1"/>
</dbReference>
<evidence type="ECO:0000313" key="12">
    <source>
        <dbReference type="EMBL" id="GGI25707.1"/>
    </source>
</evidence>
<feature type="domain" description="Aconitase A/isopropylmalate dehydratase small subunit swivel" evidence="11">
    <location>
        <begin position="1"/>
        <end position="122"/>
    </location>
</feature>
<evidence type="ECO:0000256" key="1">
    <source>
        <dbReference type="ARBA" id="ARBA00000491"/>
    </source>
</evidence>
<comment type="pathway">
    <text evidence="3">Amino-acid biosynthesis; L-leucine biosynthesis; L-leucine from 3-methyl-2-oxobutanoate: step 2/4.</text>
</comment>
<dbReference type="SUPFAM" id="SSF52016">
    <property type="entry name" value="LeuD/IlvD-like"/>
    <property type="match status" value="1"/>
</dbReference>
<evidence type="ECO:0000256" key="4">
    <source>
        <dbReference type="ARBA" id="ARBA00009845"/>
    </source>
</evidence>
<evidence type="ECO:0000256" key="5">
    <source>
        <dbReference type="ARBA" id="ARBA00011271"/>
    </source>
</evidence>
<keyword evidence="9 13" id="KW-0456">Lyase</keyword>
<evidence type="ECO:0000256" key="6">
    <source>
        <dbReference type="ARBA" id="ARBA00011998"/>
    </source>
</evidence>
<dbReference type="EC" id="4.2.1.33" evidence="6"/>
<reference evidence="12" key="1">
    <citation type="journal article" date="2014" name="Int. J. Syst. Evol. Microbiol.">
        <title>Complete genome sequence of Corynebacterium casei LMG S-19264T (=DSM 44701T), isolated from a smear-ripened cheese.</title>
        <authorList>
            <consortium name="US DOE Joint Genome Institute (JGI-PGF)"/>
            <person name="Walter F."/>
            <person name="Albersmeier A."/>
            <person name="Kalinowski J."/>
            <person name="Ruckert C."/>
        </authorList>
    </citation>
    <scope>NUCLEOTIDE SEQUENCE</scope>
    <source>
        <strain evidence="12">CGMCC 1.15034</strain>
    </source>
</reference>
<sequence>MEKYTRVEGVAASFPRPNIDTDAIISVAWQRSLKSNPGEGLFAIWRYDLQGQEVPDFILNRAPFRKSKVIVAGANFGCGSSREFAVWALVRFGIRCVIAPTFGDIFYENSFKNGLLLVTLPQAEVDEIHHHLATTNDPTMSVDLESCTIELPNDRTIAFNIPTARRATLLEGLDEIGQTLRFVADIEDFQQKSRACQPWLYARPEPRHSP</sequence>
<keyword evidence="14" id="KW-1185">Reference proteome</keyword>
<evidence type="ECO:0000313" key="14">
    <source>
        <dbReference type="Proteomes" id="UP000593880"/>
    </source>
</evidence>
<dbReference type="EMBL" id="CP030058">
    <property type="protein sequence ID" value="QOZ64598.1"/>
    <property type="molecule type" value="Genomic_DNA"/>
</dbReference>
<keyword evidence="7" id="KW-0432">Leucine biosynthesis</keyword>
<dbReference type="OrthoDB" id="9777465at2"/>
<protein>
    <recommendedName>
        <fullName evidence="6">3-isopropylmalate dehydratase</fullName>
        <ecNumber evidence="6">4.2.1.33</ecNumber>
    </recommendedName>
</protein>
<dbReference type="InterPro" id="IPR004431">
    <property type="entry name" value="3-IsopropMal_deHydase_ssu"/>
</dbReference>
<dbReference type="AlphaFoldDB" id="A0A410VI74"/>
<evidence type="ECO:0000256" key="2">
    <source>
        <dbReference type="ARBA" id="ARBA00002695"/>
    </source>
</evidence>
<dbReference type="NCBIfam" id="TIGR00171">
    <property type="entry name" value="leuD"/>
    <property type="match status" value="1"/>
</dbReference>
<evidence type="ECO:0000313" key="13">
    <source>
        <dbReference type="EMBL" id="QOZ64598.1"/>
    </source>
</evidence>
<dbReference type="InterPro" id="IPR000573">
    <property type="entry name" value="AconitaseA/IPMdHydase_ssu_swvl"/>
</dbReference>
<dbReference type="EMBL" id="BMHC01000007">
    <property type="protein sequence ID" value="GGI25707.1"/>
    <property type="molecule type" value="Genomic_DNA"/>
</dbReference>
<dbReference type="Proteomes" id="UP000625079">
    <property type="component" value="Unassembled WGS sequence"/>
</dbReference>
<dbReference type="InterPro" id="IPR015928">
    <property type="entry name" value="Aconitase/3IPM_dehydase_swvl"/>
</dbReference>
<reference evidence="12" key="3">
    <citation type="submission" date="2022-12" db="EMBL/GenBank/DDBJ databases">
        <authorList>
            <person name="Sun Q."/>
            <person name="Zhou Y."/>
        </authorList>
    </citation>
    <scope>NUCLEOTIDE SEQUENCE</scope>
    <source>
        <strain evidence="12">CGMCC 1.15034</strain>
    </source>
</reference>
<evidence type="ECO:0000256" key="7">
    <source>
        <dbReference type="ARBA" id="ARBA00022430"/>
    </source>
</evidence>
<dbReference type="GO" id="GO:0009316">
    <property type="term" value="C:3-isopropylmalate dehydratase complex"/>
    <property type="evidence" value="ECO:0007669"/>
    <property type="project" value="InterPro"/>
</dbReference>
<evidence type="ECO:0000256" key="8">
    <source>
        <dbReference type="ARBA" id="ARBA00022605"/>
    </source>
</evidence>
<dbReference type="InterPro" id="IPR033940">
    <property type="entry name" value="IPMI_Swivel"/>
</dbReference>
<geneLocation type="plasmid" evidence="13 14">
    <name>unnamed</name>
</geneLocation>
<keyword evidence="10" id="KW-0100">Branched-chain amino acid biosynthesis</keyword>
<comment type="catalytic activity">
    <reaction evidence="1">
        <text>(2R,3S)-3-isopropylmalate = (2S)-2-isopropylmalate</text>
        <dbReference type="Rhea" id="RHEA:32287"/>
        <dbReference type="ChEBI" id="CHEBI:1178"/>
        <dbReference type="ChEBI" id="CHEBI:35121"/>
        <dbReference type="EC" id="4.2.1.33"/>
    </reaction>
</comment>
<evidence type="ECO:0000313" key="15">
    <source>
        <dbReference type="Proteomes" id="UP000625079"/>
    </source>
</evidence>
<proteinExistence type="inferred from homology"/>
<evidence type="ECO:0000256" key="10">
    <source>
        <dbReference type="ARBA" id="ARBA00023304"/>
    </source>
</evidence>
<dbReference type="InterPro" id="IPR050075">
    <property type="entry name" value="LeuD"/>
</dbReference>
<organism evidence="12 15">
    <name type="scientific">Bradyrhizobium guangdongense</name>
    <dbReference type="NCBI Taxonomy" id="1325090"/>
    <lineage>
        <taxon>Bacteria</taxon>
        <taxon>Pseudomonadati</taxon>
        <taxon>Pseudomonadota</taxon>
        <taxon>Alphaproteobacteria</taxon>
        <taxon>Hyphomicrobiales</taxon>
        <taxon>Nitrobacteraceae</taxon>
        <taxon>Bradyrhizobium</taxon>
    </lineage>
</organism>
<dbReference type="GO" id="GO:0003861">
    <property type="term" value="F:3-isopropylmalate dehydratase activity"/>
    <property type="evidence" value="ECO:0007669"/>
    <property type="project" value="UniProtKB-EC"/>
</dbReference>
<evidence type="ECO:0000256" key="9">
    <source>
        <dbReference type="ARBA" id="ARBA00023239"/>
    </source>
</evidence>
<accession>A0A410VI74</accession>
<keyword evidence="8" id="KW-0028">Amino-acid biosynthesis</keyword>
<dbReference type="Pfam" id="PF00694">
    <property type="entry name" value="Aconitase_C"/>
    <property type="match status" value="1"/>
</dbReference>
<gene>
    <name evidence="12" type="primary">leuD</name>
    <name evidence="12" type="ORF">GCM10010987_35720</name>
    <name evidence="13" type="ORF">XH86_38810</name>
</gene>
<dbReference type="Proteomes" id="UP000593880">
    <property type="component" value="Plasmid unnamed"/>
</dbReference>
<comment type="similarity">
    <text evidence="4">Belongs to the LeuD family. LeuD type 1 subfamily.</text>
</comment>
<dbReference type="GO" id="GO:0009098">
    <property type="term" value="P:L-leucine biosynthetic process"/>
    <property type="evidence" value="ECO:0007669"/>
    <property type="project" value="UniProtKB-UniPathway"/>
</dbReference>
<comment type="function">
    <text evidence="2">Catalyzes the isomerization between 2-isopropylmalate and 3-isopropylmalate, via the formation of 2-isopropylmaleate.</text>
</comment>
<evidence type="ECO:0000259" key="11">
    <source>
        <dbReference type="Pfam" id="PF00694"/>
    </source>
</evidence>